<keyword evidence="5" id="KW-1185">Reference proteome</keyword>
<evidence type="ECO:0000313" key="4">
    <source>
        <dbReference type="EMBL" id="GIJ46488.1"/>
    </source>
</evidence>
<organism evidence="4 5">
    <name type="scientific">Virgisporangium aliadipatigenens</name>
    <dbReference type="NCBI Taxonomy" id="741659"/>
    <lineage>
        <taxon>Bacteria</taxon>
        <taxon>Bacillati</taxon>
        <taxon>Actinomycetota</taxon>
        <taxon>Actinomycetes</taxon>
        <taxon>Micromonosporales</taxon>
        <taxon>Micromonosporaceae</taxon>
        <taxon>Virgisporangium</taxon>
    </lineage>
</organism>
<dbReference type="Pfam" id="PF03561">
    <property type="entry name" value="Allantoicase"/>
    <property type="match status" value="2"/>
</dbReference>
<dbReference type="RefSeq" id="WP_203900000.1">
    <property type="nucleotide sequence ID" value="NZ_BOPF01000010.1"/>
</dbReference>
<dbReference type="EMBL" id="BOPF01000010">
    <property type="protein sequence ID" value="GIJ46488.1"/>
    <property type="molecule type" value="Genomic_DNA"/>
</dbReference>
<name>A0A8J3YLU5_9ACTN</name>
<reference evidence="4" key="1">
    <citation type="submission" date="2021-01" db="EMBL/GenBank/DDBJ databases">
        <title>Whole genome shotgun sequence of Virgisporangium aliadipatigenens NBRC 105644.</title>
        <authorList>
            <person name="Komaki H."/>
            <person name="Tamura T."/>
        </authorList>
    </citation>
    <scope>NUCLEOTIDE SEQUENCE</scope>
    <source>
        <strain evidence="4">NBRC 105644</strain>
    </source>
</reference>
<dbReference type="InterPro" id="IPR008979">
    <property type="entry name" value="Galactose-bd-like_sf"/>
</dbReference>
<protein>
    <recommendedName>
        <fullName evidence="2">Probable allantoicase</fullName>
        <ecNumber evidence="2">3.5.3.4</ecNumber>
    </recommendedName>
    <alternativeName>
        <fullName evidence="2">Allantoate amidinohydrolase</fullName>
    </alternativeName>
</protein>
<dbReference type="PANTHER" id="PTHR12045">
    <property type="entry name" value="ALLANTOICASE"/>
    <property type="match status" value="1"/>
</dbReference>
<dbReference type="Proteomes" id="UP000619260">
    <property type="component" value="Unassembled WGS sequence"/>
</dbReference>
<comment type="similarity">
    <text evidence="1 2">Belongs to the allantoicase family.</text>
</comment>
<accession>A0A8J3YLU5</accession>
<dbReference type="InterPro" id="IPR005164">
    <property type="entry name" value="Allantoicase"/>
</dbReference>
<evidence type="ECO:0000313" key="5">
    <source>
        <dbReference type="Proteomes" id="UP000619260"/>
    </source>
</evidence>
<dbReference type="InterPro" id="IPR015908">
    <property type="entry name" value="Allantoicase_dom"/>
</dbReference>
<dbReference type="PANTHER" id="PTHR12045:SF3">
    <property type="entry name" value="INACTIVE ALLANTOICASE-RELATED"/>
    <property type="match status" value="1"/>
</dbReference>
<comment type="caution">
    <text evidence="4">The sequence shown here is derived from an EMBL/GenBank/DDBJ whole genome shotgun (WGS) entry which is preliminary data.</text>
</comment>
<dbReference type="GO" id="GO:0004037">
    <property type="term" value="F:allantoicase activity"/>
    <property type="evidence" value="ECO:0007669"/>
    <property type="project" value="UniProtKB-UniRule"/>
</dbReference>
<proteinExistence type="inferred from homology"/>
<dbReference type="EC" id="3.5.3.4" evidence="2"/>
<dbReference type="NCBIfam" id="TIGR02961">
    <property type="entry name" value="allantoicase"/>
    <property type="match status" value="1"/>
</dbReference>
<dbReference type="Gene3D" id="2.60.120.260">
    <property type="entry name" value="Galactose-binding domain-like"/>
    <property type="match status" value="2"/>
</dbReference>
<evidence type="ECO:0000256" key="1">
    <source>
        <dbReference type="ARBA" id="ARBA00009242"/>
    </source>
</evidence>
<comment type="pathway">
    <text evidence="2">Nitrogen metabolism; (S)-allantoin degradation; (S)-ureidoglycolate from allantoate (aminidohydrolase route): step 1/1.</text>
</comment>
<dbReference type="GO" id="GO:0006144">
    <property type="term" value="P:purine nucleobase metabolic process"/>
    <property type="evidence" value="ECO:0007669"/>
    <property type="project" value="UniProtKB-KW"/>
</dbReference>
<gene>
    <name evidence="2 4" type="primary">alc</name>
    <name evidence="4" type="ORF">Val02_33740</name>
</gene>
<evidence type="ECO:0000259" key="3">
    <source>
        <dbReference type="Pfam" id="PF03561"/>
    </source>
</evidence>
<keyword evidence="2" id="KW-0659">Purine metabolism</keyword>
<feature type="domain" description="Allantoicase" evidence="3">
    <location>
        <begin position="183"/>
        <end position="312"/>
    </location>
</feature>
<dbReference type="GO" id="GO:0000256">
    <property type="term" value="P:allantoin catabolic process"/>
    <property type="evidence" value="ECO:0007669"/>
    <property type="project" value="UniProtKB-UniRule"/>
</dbReference>
<dbReference type="SUPFAM" id="SSF49785">
    <property type="entry name" value="Galactose-binding domain-like"/>
    <property type="match status" value="2"/>
</dbReference>
<sequence>MSDLETFPDLASRALGGGVIHANDEFFAAADHLVLAEPPGFTRATFGPKGQVYDGWETRRRRTPGHDHAIVRLGAPGVVRGVVVDTAHFTGNYPTEASVEACGAEGHPAPDELDGWETLVPRSPLAGDSRNVFPVDSGRRYTHVRLSIYPDGGVARLRVHGEPVADPRHIPDRFLDLAALEHGGRIVGCSDMFYGSPANLLLPGQARVMGEGWETRRRRDDGNDWVEVRLAAPGRIHLAELDATHFKGNAPGWASLTAVDAAGERLELLPRTRLQPDTRHRFPLTPDRDAVNVRLDAYPDGGLARLRLWGRLTPEAFAALALRWFEALPEAHAAALLPGVERPLADPAALAPLVPALRLG</sequence>
<evidence type="ECO:0000256" key="2">
    <source>
        <dbReference type="HAMAP-Rule" id="MF_00813"/>
    </source>
</evidence>
<dbReference type="UniPathway" id="UPA00395">
    <property type="reaction ID" value="UER00654"/>
</dbReference>
<dbReference type="AlphaFoldDB" id="A0A8J3YLU5"/>
<feature type="domain" description="Allantoicase" evidence="3">
    <location>
        <begin position="16"/>
        <end position="163"/>
    </location>
</feature>
<keyword evidence="2" id="KW-0378">Hydrolase</keyword>
<dbReference type="HAMAP" id="MF_00813">
    <property type="entry name" value="Allantoicase"/>
    <property type="match status" value="1"/>
</dbReference>
<comment type="catalytic activity">
    <reaction evidence="2">
        <text>allantoate + H2O = (S)-ureidoglycolate + urea</text>
        <dbReference type="Rhea" id="RHEA:11016"/>
        <dbReference type="ChEBI" id="CHEBI:15377"/>
        <dbReference type="ChEBI" id="CHEBI:16199"/>
        <dbReference type="ChEBI" id="CHEBI:17536"/>
        <dbReference type="ChEBI" id="CHEBI:57296"/>
        <dbReference type="EC" id="3.5.3.4"/>
    </reaction>
</comment>